<gene>
    <name evidence="4" type="ORF">EYB53_001795</name>
</gene>
<name>A0ABS4D4R9_9CHLR</name>
<protein>
    <submittedName>
        <fullName evidence="4">Protein kinase</fullName>
    </submittedName>
</protein>
<evidence type="ECO:0000256" key="2">
    <source>
        <dbReference type="SAM" id="Phobius"/>
    </source>
</evidence>
<dbReference type="InterPro" id="IPR008271">
    <property type="entry name" value="Ser/Thr_kinase_AS"/>
</dbReference>
<evidence type="ECO:0000259" key="3">
    <source>
        <dbReference type="PROSITE" id="PS50011"/>
    </source>
</evidence>
<feature type="transmembrane region" description="Helical" evidence="2">
    <location>
        <begin position="274"/>
        <end position="298"/>
    </location>
</feature>
<feature type="domain" description="Protein kinase" evidence="3">
    <location>
        <begin position="1"/>
        <end position="169"/>
    </location>
</feature>
<dbReference type="RefSeq" id="WP_135476126.1">
    <property type="nucleotide sequence ID" value="NZ_SIJK02000002.1"/>
</dbReference>
<feature type="compositionally biased region" description="Low complexity" evidence="1">
    <location>
        <begin position="343"/>
        <end position="354"/>
    </location>
</feature>
<dbReference type="SUPFAM" id="SSF50044">
    <property type="entry name" value="SH3-domain"/>
    <property type="match status" value="1"/>
</dbReference>
<dbReference type="PROSITE" id="PS00108">
    <property type="entry name" value="PROTEIN_KINASE_ST"/>
    <property type="match status" value="1"/>
</dbReference>
<organism evidence="4 5">
    <name type="scientific">Candidatus Chloroploca mongolica</name>
    <dbReference type="NCBI Taxonomy" id="2528176"/>
    <lineage>
        <taxon>Bacteria</taxon>
        <taxon>Bacillati</taxon>
        <taxon>Chloroflexota</taxon>
        <taxon>Chloroflexia</taxon>
        <taxon>Chloroflexales</taxon>
        <taxon>Chloroflexineae</taxon>
        <taxon>Oscillochloridaceae</taxon>
        <taxon>Candidatus Chloroploca</taxon>
    </lineage>
</organism>
<dbReference type="Proteomes" id="UP001193081">
    <property type="component" value="Unassembled WGS sequence"/>
</dbReference>
<keyword evidence="2" id="KW-0472">Membrane</keyword>
<keyword evidence="2" id="KW-1133">Transmembrane helix</keyword>
<dbReference type="GO" id="GO:0016301">
    <property type="term" value="F:kinase activity"/>
    <property type="evidence" value="ECO:0007669"/>
    <property type="project" value="UniProtKB-KW"/>
</dbReference>
<dbReference type="SUPFAM" id="SSF56112">
    <property type="entry name" value="Protein kinase-like (PK-like)"/>
    <property type="match status" value="1"/>
</dbReference>
<evidence type="ECO:0000313" key="4">
    <source>
        <dbReference type="EMBL" id="MBP1464430.1"/>
    </source>
</evidence>
<evidence type="ECO:0000256" key="1">
    <source>
        <dbReference type="SAM" id="MobiDB-lite"/>
    </source>
</evidence>
<dbReference type="InterPro" id="IPR000719">
    <property type="entry name" value="Prot_kinase_dom"/>
</dbReference>
<comment type="caution">
    <text evidence="4">The sequence shown here is derived from an EMBL/GenBank/DDBJ whole genome shotgun (WGS) entry which is preliminary data.</text>
</comment>
<dbReference type="PANTHER" id="PTHR44167">
    <property type="entry name" value="OVARIAN-SPECIFIC SERINE/THREONINE-PROTEIN KINASE LOK-RELATED"/>
    <property type="match status" value="1"/>
</dbReference>
<dbReference type="Gene3D" id="1.10.510.10">
    <property type="entry name" value="Transferase(Phosphotransferase) domain 1"/>
    <property type="match status" value="1"/>
</dbReference>
<feature type="region of interest" description="Disordered" evidence="1">
    <location>
        <begin position="334"/>
        <end position="354"/>
    </location>
</feature>
<keyword evidence="4" id="KW-0418">Kinase</keyword>
<dbReference type="InterPro" id="IPR011009">
    <property type="entry name" value="Kinase-like_dom_sf"/>
</dbReference>
<keyword evidence="2" id="KW-0812">Transmembrane</keyword>
<accession>A0ABS4D4R9</accession>
<dbReference type="InterPro" id="IPR036028">
    <property type="entry name" value="SH3-like_dom_sf"/>
</dbReference>
<sequence length="654" mass="72150">MSGSDSGLPVQQVLSWTIYLLDTLAQLHRLGMTHRDVKPQNIILHARTGLPYLIDFGLAKAQGSTRILGYSPGFAAPEQLPPPQPTSPATDVYAVGVLLFTMLMGIHNEDQIPPPQADERYRRTIEAALRSHPYVDEALVMLVSRAVAYEQTDRFPDAGAMLAALRPLCLPEPRVALGLDPQGDSQQQLLIMQAEVERLGSERDQLAMQVRDLHQRLDATLLELGQAQETPPVVPPSSLPPGDDSVMRQRISELELTEQELQEENSHIRRQRKFLGGVAGVALLVAILALAGMLTALLRIVPGGSDNVAQAEATQEAALEQTSPSVFAPEVAGSATSVSLGSETEPTVEPSLPLLEPTLTPTLEPTPELIPVLSGWSVMNGLESERQHSWPALYSGRLPITLELRGTDFAAVQNVSLYLQDNPSISLTLSIVTVNAEQIIAELARVPQDFTAGTYEIRLDGHTSRRYFDLNDYLRIATASGVLPEYLYSSDLYPAMDFGTRPKRTGEPFVLLYARPDRTTYEDWIVSVRRNDRLAILDDRQPEWYQVRVISNDGRNDRVGWVLRWVVGEGRPARPNPRAIQIPRDLLGIDYNLVKAELNARSVPLSAFLEDMQDRSRIGSVYDRYGANQVVSSAPTADGWWEPGTPLILGIRAP</sequence>
<reference evidence="4 5" key="1">
    <citation type="submission" date="2021-03" db="EMBL/GenBank/DDBJ databases">
        <authorList>
            <person name="Grouzdev D.S."/>
        </authorList>
    </citation>
    <scope>NUCLEOTIDE SEQUENCE [LARGE SCALE GENOMIC DNA]</scope>
    <source>
        <strain evidence="4 5">M50-1</strain>
    </source>
</reference>
<dbReference type="SMART" id="SM00220">
    <property type="entry name" value="S_TKc"/>
    <property type="match status" value="1"/>
</dbReference>
<dbReference type="PANTHER" id="PTHR44167:SF24">
    <property type="entry name" value="SERINE_THREONINE-PROTEIN KINASE CHK2"/>
    <property type="match status" value="1"/>
</dbReference>
<keyword evidence="5" id="KW-1185">Reference proteome</keyword>
<evidence type="ECO:0000313" key="5">
    <source>
        <dbReference type="Proteomes" id="UP001193081"/>
    </source>
</evidence>
<keyword evidence="4" id="KW-0808">Transferase</keyword>
<dbReference type="Pfam" id="PF00069">
    <property type="entry name" value="Pkinase"/>
    <property type="match status" value="1"/>
</dbReference>
<dbReference type="PROSITE" id="PS50011">
    <property type="entry name" value="PROTEIN_KINASE_DOM"/>
    <property type="match status" value="1"/>
</dbReference>
<dbReference type="EMBL" id="SIJK02000002">
    <property type="protein sequence ID" value="MBP1464430.1"/>
    <property type="molecule type" value="Genomic_DNA"/>
</dbReference>
<proteinExistence type="predicted"/>